<keyword evidence="6" id="KW-0479">Metal-binding</keyword>
<comment type="caution">
    <text evidence="11">The sequence shown here is derived from an EMBL/GenBank/DDBJ whole genome shotgun (WGS) entry which is preliminary data.</text>
</comment>
<dbReference type="UniPathway" id="UPA00391"/>
<comment type="similarity">
    <text evidence="3">Belongs to the PTPS family. QueD subfamily.</text>
</comment>
<dbReference type="InterPro" id="IPR007115">
    <property type="entry name" value="6-PTP_synth/QueD"/>
</dbReference>
<protein>
    <recommendedName>
        <fullName evidence="5">6-carboxy-5,6,7,8-tetrahydropterin synthase</fullName>
        <ecNumber evidence="4">4.1.2.50</ecNumber>
    </recommendedName>
    <alternativeName>
        <fullName evidence="9">Queuosine biosynthesis protein QueD</fullName>
    </alternativeName>
</protein>
<dbReference type="EMBL" id="PQCO01000207">
    <property type="protein sequence ID" value="PUE01097.1"/>
    <property type="molecule type" value="Genomic_DNA"/>
</dbReference>
<dbReference type="SUPFAM" id="SSF55620">
    <property type="entry name" value="Tetrahydrobiopterin biosynthesis enzymes-like"/>
    <property type="match status" value="2"/>
</dbReference>
<dbReference type="InterPro" id="IPR038418">
    <property type="entry name" value="6-PTP_synth/QueD_sf"/>
</dbReference>
<dbReference type="GO" id="GO:0046872">
    <property type="term" value="F:metal ion binding"/>
    <property type="evidence" value="ECO:0007669"/>
    <property type="project" value="UniProtKB-KW"/>
</dbReference>
<comment type="pathway">
    <text evidence="2">Purine metabolism; 7-cyano-7-deazaguanine biosynthesis.</text>
</comment>
<sequence>MTTLFVKRLTVIDLSYLCPQRGLVGESWQVDLELDGSLDHQGMVLDFGKVKRQVKQTIDERFDHKLLYPDGHTGCLVTHTEHRSELRFELDSGCVILHGSPRDALTPVAGGRIDASALAGAIVDALRPQLPDNVMDIRVQLHTERIDGAFYQYSHGLKHHTGNCQRIAHGHRSRIEILRDGQRDPALEQSWAARWRDIYLGTRGDLAARFSQHGTPFLRFGYTANQGMFTLELPEAGCYLVDSDTTVENLAQHIADTLKRAHPESSFRVLAYEGVDKGAVGSA</sequence>
<evidence type="ECO:0000313" key="11">
    <source>
        <dbReference type="EMBL" id="PUE01097.1"/>
    </source>
</evidence>
<comment type="cofactor">
    <cofactor evidence="1">
        <name>Zn(2+)</name>
        <dbReference type="ChEBI" id="CHEBI:29105"/>
    </cofactor>
</comment>
<evidence type="ECO:0000256" key="6">
    <source>
        <dbReference type="ARBA" id="ARBA00022723"/>
    </source>
</evidence>
<dbReference type="Pfam" id="PF01242">
    <property type="entry name" value="PTPS"/>
    <property type="match status" value="2"/>
</dbReference>
<dbReference type="EC" id="4.1.2.50" evidence="4"/>
<keyword evidence="8" id="KW-0456">Lyase</keyword>
<reference evidence="11 12" key="1">
    <citation type="submission" date="2018-01" db="EMBL/GenBank/DDBJ databases">
        <title>Novel co-symbiosis in the lucinid bivalve Phacoides pectinatus.</title>
        <authorList>
            <person name="Lim S.J."/>
            <person name="Davis B.G."/>
            <person name="Gill D.E."/>
            <person name="Engel A.S."/>
            <person name="Anderson L.C."/>
            <person name="Campbell B.J."/>
        </authorList>
    </citation>
    <scope>NUCLEOTIDE SEQUENCE [LARGE SCALE GENOMIC DNA]</scope>
    <source>
        <strain evidence="11">N3_P5</strain>
    </source>
</reference>
<dbReference type="PANTHER" id="PTHR12589:SF7">
    <property type="entry name" value="6-PYRUVOYL TETRAHYDROBIOPTERIN SYNTHASE"/>
    <property type="match status" value="1"/>
</dbReference>
<dbReference type="AlphaFoldDB" id="A0A657Q4T0"/>
<evidence type="ECO:0000313" key="12">
    <source>
        <dbReference type="Proteomes" id="UP000250928"/>
    </source>
</evidence>
<evidence type="ECO:0000256" key="4">
    <source>
        <dbReference type="ARBA" id="ARBA00012982"/>
    </source>
</evidence>
<dbReference type="PANTHER" id="PTHR12589">
    <property type="entry name" value="PYRUVOYL TETRAHYDROBIOPTERIN SYNTHASE"/>
    <property type="match status" value="1"/>
</dbReference>
<comment type="catalytic activity">
    <reaction evidence="10">
        <text>7,8-dihydroneopterin 3'-triphosphate + H2O = 6-carboxy-5,6,7,8-tetrahydropterin + triphosphate + acetaldehyde + 2 H(+)</text>
        <dbReference type="Rhea" id="RHEA:27966"/>
        <dbReference type="ChEBI" id="CHEBI:15343"/>
        <dbReference type="ChEBI" id="CHEBI:15377"/>
        <dbReference type="ChEBI" id="CHEBI:15378"/>
        <dbReference type="ChEBI" id="CHEBI:18036"/>
        <dbReference type="ChEBI" id="CHEBI:58462"/>
        <dbReference type="ChEBI" id="CHEBI:61032"/>
        <dbReference type="EC" id="4.1.2.50"/>
    </reaction>
</comment>
<evidence type="ECO:0000256" key="10">
    <source>
        <dbReference type="ARBA" id="ARBA00048807"/>
    </source>
</evidence>
<proteinExistence type="inferred from homology"/>
<evidence type="ECO:0000256" key="1">
    <source>
        <dbReference type="ARBA" id="ARBA00001947"/>
    </source>
</evidence>
<evidence type="ECO:0000256" key="8">
    <source>
        <dbReference type="ARBA" id="ARBA00023239"/>
    </source>
</evidence>
<dbReference type="Proteomes" id="UP000250928">
    <property type="component" value="Unassembled WGS sequence"/>
</dbReference>
<evidence type="ECO:0000256" key="5">
    <source>
        <dbReference type="ARBA" id="ARBA00018141"/>
    </source>
</evidence>
<name>A0A657Q4T0_9GAMM</name>
<keyword evidence="7" id="KW-0862">Zinc</keyword>
<evidence type="ECO:0000256" key="9">
    <source>
        <dbReference type="ARBA" id="ARBA00031449"/>
    </source>
</evidence>
<dbReference type="Gene3D" id="3.30.479.10">
    <property type="entry name" value="6-pyruvoyl tetrahydropterin synthase/QueD"/>
    <property type="match status" value="2"/>
</dbReference>
<evidence type="ECO:0000256" key="2">
    <source>
        <dbReference type="ARBA" id="ARBA00005061"/>
    </source>
</evidence>
<evidence type="ECO:0000256" key="7">
    <source>
        <dbReference type="ARBA" id="ARBA00022833"/>
    </source>
</evidence>
<gene>
    <name evidence="11" type="ORF">C3L24_08440</name>
</gene>
<dbReference type="GO" id="GO:0070497">
    <property type="term" value="F:6-carboxytetrahydropterin synthase activity"/>
    <property type="evidence" value="ECO:0007669"/>
    <property type="project" value="UniProtKB-EC"/>
</dbReference>
<evidence type="ECO:0000256" key="3">
    <source>
        <dbReference type="ARBA" id="ARBA00008900"/>
    </source>
</evidence>
<organism evidence="11 12">
    <name type="scientific">Candidatus Sedimenticola endophacoides</name>
    <dbReference type="NCBI Taxonomy" id="2548426"/>
    <lineage>
        <taxon>Bacteria</taxon>
        <taxon>Pseudomonadati</taxon>
        <taxon>Pseudomonadota</taxon>
        <taxon>Gammaproteobacteria</taxon>
        <taxon>Chromatiales</taxon>
        <taxon>Sedimenticolaceae</taxon>
        <taxon>Sedimenticola</taxon>
    </lineage>
</organism>
<accession>A0A657Q4T0</accession>